<evidence type="ECO:0000313" key="2">
    <source>
        <dbReference type="EMBL" id="EED86100.1"/>
    </source>
</evidence>
<proteinExistence type="predicted"/>
<keyword evidence="3" id="KW-1185">Reference proteome</keyword>
<feature type="compositionally biased region" description="Pro residues" evidence="1">
    <location>
        <begin position="102"/>
        <end position="116"/>
    </location>
</feature>
<name>B8LEZ2_THAPS</name>
<dbReference type="Proteomes" id="UP000001449">
    <property type="component" value="Unassembled WGS sequence"/>
</dbReference>
<dbReference type="RefSeq" id="XP_002297598.1">
    <property type="nucleotide sequence ID" value="XM_002297562.1"/>
</dbReference>
<dbReference type="PaxDb" id="35128-Thapsdraft1097"/>
<evidence type="ECO:0000256" key="1">
    <source>
        <dbReference type="SAM" id="MobiDB-lite"/>
    </source>
</evidence>
<reference evidence="2 3" key="2">
    <citation type="journal article" date="2008" name="Nature">
        <title>The Phaeodactylum genome reveals the evolutionary history of diatom genomes.</title>
        <authorList>
            <person name="Bowler C."/>
            <person name="Allen A.E."/>
            <person name="Badger J.H."/>
            <person name="Grimwood J."/>
            <person name="Jabbari K."/>
            <person name="Kuo A."/>
            <person name="Maheswari U."/>
            <person name="Martens C."/>
            <person name="Maumus F."/>
            <person name="Otillar R.P."/>
            <person name="Rayko E."/>
            <person name="Salamov A."/>
            <person name="Vandepoele K."/>
            <person name="Beszteri B."/>
            <person name="Gruber A."/>
            <person name="Heijde M."/>
            <person name="Katinka M."/>
            <person name="Mock T."/>
            <person name="Valentin K."/>
            <person name="Verret F."/>
            <person name="Berges J.A."/>
            <person name="Brownlee C."/>
            <person name="Cadoret J.P."/>
            <person name="Chiovitti A."/>
            <person name="Choi C.J."/>
            <person name="Coesel S."/>
            <person name="De Martino A."/>
            <person name="Detter J.C."/>
            <person name="Durkin C."/>
            <person name="Falciatore A."/>
            <person name="Fournet J."/>
            <person name="Haruta M."/>
            <person name="Huysman M.J."/>
            <person name="Jenkins B.D."/>
            <person name="Jiroutova K."/>
            <person name="Jorgensen R.E."/>
            <person name="Joubert Y."/>
            <person name="Kaplan A."/>
            <person name="Kroger N."/>
            <person name="Kroth P.G."/>
            <person name="La Roche J."/>
            <person name="Lindquist E."/>
            <person name="Lommer M."/>
            <person name="Martin-Jezequel V."/>
            <person name="Lopez P.J."/>
            <person name="Lucas S."/>
            <person name="Mangogna M."/>
            <person name="McGinnis K."/>
            <person name="Medlin L.K."/>
            <person name="Montsant A."/>
            <person name="Oudot-Le Secq M.P."/>
            <person name="Napoli C."/>
            <person name="Obornik M."/>
            <person name="Parker M.S."/>
            <person name="Petit J.L."/>
            <person name="Porcel B.M."/>
            <person name="Poulsen N."/>
            <person name="Robison M."/>
            <person name="Rychlewski L."/>
            <person name="Rynearson T.A."/>
            <person name="Schmutz J."/>
            <person name="Shapiro H."/>
            <person name="Siaut M."/>
            <person name="Stanley M."/>
            <person name="Sussman M.R."/>
            <person name="Taylor A.R."/>
            <person name="Vardi A."/>
            <person name="von Dassow P."/>
            <person name="Vyverman W."/>
            <person name="Willis A."/>
            <person name="Wyrwicz L.S."/>
            <person name="Rokhsar D.S."/>
            <person name="Weissenbach J."/>
            <person name="Armbrust E.V."/>
            <person name="Green B.R."/>
            <person name="Van de Peer Y."/>
            <person name="Grigoriev I.V."/>
        </authorList>
    </citation>
    <scope>NUCLEOTIDE SEQUENCE [LARGE SCALE GENOMIC DNA]</scope>
    <source>
        <strain evidence="2 3">CCMP1335</strain>
    </source>
</reference>
<dbReference type="KEGG" id="tps:THAPSDRAFT_bd1097"/>
<gene>
    <name evidence="2" type="ORF">THAPSDRAFT_bd1097</name>
</gene>
<feature type="region of interest" description="Disordered" evidence="1">
    <location>
        <begin position="74"/>
        <end position="168"/>
    </location>
</feature>
<accession>B8LEZ2</accession>
<dbReference type="GeneID" id="7453255"/>
<protein>
    <submittedName>
        <fullName evidence="2">Uncharacterized protein</fullName>
    </submittedName>
</protein>
<reference evidence="2 3" key="1">
    <citation type="journal article" date="2004" name="Science">
        <title>The genome of the diatom Thalassiosira pseudonana: ecology, evolution, and metabolism.</title>
        <authorList>
            <person name="Armbrust E.V."/>
            <person name="Berges J.A."/>
            <person name="Bowler C."/>
            <person name="Green B.R."/>
            <person name="Martinez D."/>
            <person name="Putnam N.H."/>
            <person name="Zhou S."/>
            <person name="Allen A.E."/>
            <person name="Apt K.E."/>
            <person name="Bechner M."/>
            <person name="Brzezinski M.A."/>
            <person name="Chaal B.K."/>
            <person name="Chiovitti A."/>
            <person name="Davis A.K."/>
            <person name="Demarest M.S."/>
            <person name="Detter J.C."/>
            <person name="Glavina T."/>
            <person name="Goodstein D."/>
            <person name="Hadi M.Z."/>
            <person name="Hellsten U."/>
            <person name="Hildebrand M."/>
            <person name="Jenkins B.D."/>
            <person name="Jurka J."/>
            <person name="Kapitonov V.V."/>
            <person name="Kroger N."/>
            <person name="Lau W.W."/>
            <person name="Lane T.W."/>
            <person name="Larimer F.W."/>
            <person name="Lippmeier J.C."/>
            <person name="Lucas S."/>
            <person name="Medina M."/>
            <person name="Montsant A."/>
            <person name="Obornik M."/>
            <person name="Parker M.S."/>
            <person name="Palenik B."/>
            <person name="Pazour G.J."/>
            <person name="Richardson P.M."/>
            <person name="Rynearson T.A."/>
            <person name="Saito M.A."/>
            <person name="Schwartz D.C."/>
            <person name="Thamatrakoln K."/>
            <person name="Valentin K."/>
            <person name="Vardi A."/>
            <person name="Wilkerson F.P."/>
            <person name="Rokhsar D.S."/>
        </authorList>
    </citation>
    <scope>NUCLEOTIDE SEQUENCE [LARGE SCALE GENOMIC DNA]</scope>
    <source>
        <strain evidence="2 3">CCMP1335</strain>
    </source>
</reference>
<evidence type="ECO:0000313" key="3">
    <source>
        <dbReference type="Proteomes" id="UP000001449"/>
    </source>
</evidence>
<feature type="compositionally biased region" description="Polar residues" evidence="1">
    <location>
        <begin position="86"/>
        <end position="98"/>
    </location>
</feature>
<dbReference type="InParanoid" id="B8LEZ2"/>
<organism evidence="2 3">
    <name type="scientific">Thalassiosira pseudonana</name>
    <name type="common">Marine diatom</name>
    <name type="synonym">Cyclotella nana</name>
    <dbReference type="NCBI Taxonomy" id="35128"/>
    <lineage>
        <taxon>Eukaryota</taxon>
        <taxon>Sar</taxon>
        <taxon>Stramenopiles</taxon>
        <taxon>Ochrophyta</taxon>
        <taxon>Bacillariophyta</taxon>
        <taxon>Coscinodiscophyceae</taxon>
        <taxon>Thalassiosirophycidae</taxon>
        <taxon>Thalassiosirales</taxon>
        <taxon>Thalassiosiraceae</taxon>
        <taxon>Thalassiosira</taxon>
    </lineage>
</organism>
<dbReference type="AlphaFoldDB" id="B8LEZ2"/>
<sequence length="563" mass="62666">MRDVSVTDMFARIVEPIQENTEQLQEHLQAIDERLSVVERSRGRLSNRSRVGTIVHTSPPLVAQSVISWDPVSSTDSLMSGDPSPSLVTQHHTGSVRSQDPPASPSPHSRPSPAPPLNTVGRSASGLRPTKWSIQQRGMVDKTNPGGANPTQPAPLPPSHSRPTIRTPSSPHVPEFWFYGRPTGTYNFGIEPAHFGTANLHSLGVDDTNLLKACAPFNIALMPFEAITLDRGYEGLSIPGVGYARYTSMARALEQIITAAVTGTPAEWVLDTAPYNGYQMIWDLFKVYLPHFNPKKPLPAYPVWADFGGNVTMFAHACSNWHTLSALKGHSFTEYEQSVMFLDAFPVEFGLSTKRELLQFVEHGSEMLPMEYTVLGLARQMVADGTCKFPDPTALNTSFHQRLNRLEKTVSDTATAARANALFNTEFYGSDDEHMVYDKQFDYNANSNQDLVPYACHLQGFEDTNECVECTVMDDFNRPMVCRTFRPRETMDTRRQQIRNADVICDACGGKGHPASQCWPLAKELLLTNFIRDKKNRDIILAVKDAWHEKNKSGNPRGGDDNR</sequence>
<dbReference type="HOGENOM" id="CLU_484445_0_0_1"/>
<dbReference type="EMBL" id="DS999456">
    <property type="protein sequence ID" value="EED86100.1"/>
    <property type="molecule type" value="Genomic_DNA"/>
</dbReference>